<sequence>MHGSRCEPTAGIDSITSAAPTETNSSLQLIQDTGILWNSCPNVHVLHGALITSFGVIRSNRAQSVGTGPPFWLAYWFILAVGCTYYLLPTV</sequence>
<keyword evidence="1" id="KW-0812">Transmembrane</keyword>
<dbReference type="RefSeq" id="XP_041161431.1">
    <property type="nucleotide sequence ID" value="XM_041310395.1"/>
</dbReference>
<name>A0A9P7DIB6_9AGAM</name>
<comment type="caution">
    <text evidence="2">The sequence shown here is derived from an EMBL/GenBank/DDBJ whole genome shotgun (WGS) entry which is preliminary data.</text>
</comment>
<evidence type="ECO:0000256" key="1">
    <source>
        <dbReference type="SAM" id="Phobius"/>
    </source>
</evidence>
<evidence type="ECO:0000313" key="3">
    <source>
        <dbReference type="Proteomes" id="UP000719766"/>
    </source>
</evidence>
<dbReference type="GeneID" id="64604159"/>
<protein>
    <submittedName>
        <fullName evidence="2">Uncharacterized protein</fullName>
    </submittedName>
</protein>
<dbReference type="Proteomes" id="UP000719766">
    <property type="component" value="Unassembled WGS sequence"/>
</dbReference>
<proteinExistence type="predicted"/>
<dbReference type="AlphaFoldDB" id="A0A9P7DIB6"/>
<accession>A0A9P7DIB6</accession>
<keyword evidence="1" id="KW-0472">Membrane</keyword>
<gene>
    <name evidence="2" type="ORF">HD556DRAFT_367778</name>
</gene>
<keyword evidence="3" id="KW-1185">Reference proteome</keyword>
<dbReference type="EMBL" id="JABBWE010000021">
    <property type="protein sequence ID" value="KAG1795677.1"/>
    <property type="molecule type" value="Genomic_DNA"/>
</dbReference>
<evidence type="ECO:0000313" key="2">
    <source>
        <dbReference type="EMBL" id="KAG1795677.1"/>
    </source>
</evidence>
<keyword evidence="1" id="KW-1133">Transmembrane helix</keyword>
<reference evidence="2" key="1">
    <citation type="journal article" date="2020" name="New Phytol.">
        <title>Comparative genomics reveals dynamic genome evolution in host specialist ectomycorrhizal fungi.</title>
        <authorList>
            <person name="Lofgren L.A."/>
            <person name="Nguyen N.H."/>
            <person name="Vilgalys R."/>
            <person name="Ruytinx J."/>
            <person name="Liao H.L."/>
            <person name="Branco S."/>
            <person name="Kuo A."/>
            <person name="LaButti K."/>
            <person name="Lipzen A."/>
            <person name="Andreopoulos W."/>
            <person name="Pangilinan J."/>
            <person name="Riley R."/>
            <person name="Hundley H."/>
            <person name="Na H."/>
            <person name="Barry K."/>
            <person name="Grigoriev I.V."/>
            <person name="Stajich J.E."/>
            <person name="Kennedy P.G."/>
        </authorList>
    </citation>
    <scope>NUCLEOTIDE SEQUENCE</scope>
    <source>
        <strain evidence="2">S12</strain>
    </source>
</reference>
<organism evidence="2 3">
    <name type="scientific">Suillus plorans</name>
    <dbReference type="NCBI Taxonomy" id="116603"/>
    <lineage>
        <taxon>Eukaryota</taxon>
        <taxon>Fungi</taxon>
        <taxon>Dikarya</taxon>
        <taxon>Basidiomycota</taxon>
        <taxon>Agaricomycotina</taxon>
        <taxon>Agaricomycetes</taxon>
        <taxon>Agaricomycetidae</taxon>
        <taxon>Boletales</taxon>
        <taxon>Suillineae</taxon>
        <taxon>Suillaceae</taxon>
        <taxon>Suillus</taxon>
    </lineage>
</organism>
<feature type="transmembrane region" description="Helical" evidence="1">
    <location>
        <begin position="71"/>
        <end position="88"/>
    </location>
</feature>